<dbReference type="EMBL" id="PKOZ01000001">
    <property type="protein sequence ID" value="PQD96746.1"/>
    <property type="molecule type" value="Genomic_DNA"/>
</dbReference>
<dbReference type="OrthoDB" id="2934260at2"/>
<keyword evidence="3" id="KW-1185">Reference proteome</keyword>
<dbReference type="InterPro" id="IPR025164">
    <property type="entry name" value="Toastrack_DUF4097"/>
</dbReference>
<dbReference type="PROSITE" id="PS51257">
    <property type="entry name" value="PROKAR_LIPOPROTEIN"/>
    <property type="match status" value="1"/>
</dbReference>
<name>A0A2S7N3Z7_9BACI</name>
<feature type="domain" description="DUF4097" evidence="1">
    <location>
        <begin position="115"/>
        <end position="221"/>
    </location>
</feature>
<dbReference type="Pfam" id="PF13349">
    <property type="entry name" value="DUF4097"/>
    <property type="match status" value="1"/>
</dbReference>
<dbReference type="Proteomes" id="UP000239663">
    <property type="component" value="Unassembled WGS sequence"/>
</dbReference>
<evidence type="ECO:0000259" key="1">
    <source>
        <dbReference type="Pfam" id="PF13349"/>
    </source>
</evidence>
<dbReference type="RefSeq" id="WP_104847843.1">
    <property type="nucleotide sequence ID" value="NZ_PKOZ01000001.1"/>
</dbReference>
<reference evidence="2 3" key="1">
    <citation type="submission" date="2017-12" db="EMBL/GenBank/DDBJ databases">
        <title>Taxonomic description and draft genome of Pradoshia cofamensis Gen. nov., sp. nov., a thermotolerant bacillale isolated from anterior gut of earthworm Eisenia fetida.</title>
        <authorList>
            <person name="Saha T."/>
            <person name="Chakraborty R."/>
        </authorList>
    </citation>
    <scope>NUCLEOTIDE SEQUENCE [LARGE SCALE GENOMIC DNA]</scope>
    <source>
        <strain evidence="2 3">EAG3</strain>
    </source>
</reference>
<dbReference type="AlphaFoldDB" id="A0A2S7N3Z7"/>
<protein>
    <recommendedName>
        <fullName evidence="1">DUF4097 domain-containing protein</fullName>
    </recommendedName>
</protein>
<sequence length="223" mass="24341">MSKHIFFVFSFFIMIIITGCSPVQENVIGHTESIEGVREIVIDFASTDVTFQPSDEGELEAYLTVYDDGPGVIADRSSRQLSISLGSDMTRLLNLEKKPALEVRIPRQFRGKVILDGASGNVSGHNLDHHQLDIRSSSGNVNLHFSELNNKVEIKTTSGNASVVFDEEQPNVNLAIDTNSGRQSINLSLDKQSQSKKGLHGSAGDAGNKMIIQTKSGNIQINE</sequence>
<evidence type="ECO:0000313" key="3">
    <source>
        <dbReference type="Proteomes" id="UP000239663"/>
    </source>
</evidence>
<gene>
    <name evidence="2" type="ORF">CYL18_02310</name>
</gene>
<accession>A0A2S7N3Z7</accession>
<proteinExistence type="predicted"/>
<organism evidence="2 3">
    <name type="scientific">Pradoshia eiseniae</name>
    <dbReference type="NCBI Taxonomy" id="2064768"/>
    <lineage>
        <taxon>Bacteria</taxon>
        <taxon>Bacillati</taxon>
        <taxon>Bacillota</taxon>
        <taxon>Bacilli</taxon>
        <taxon>Bacillales</taxon>
        <taxon>Bacillaceae</taxon>
        <taxon>Pradoshia</taxon>
    </lineage>
</organism>
<evidence type="ECO:0000313" key="2">
    <source>
        <dbReference type="EMBL" id="PQD96746.1"/>
    </source>
</evidence>
<comment type="caution">
    <text evidence="2">The sequence shown here is derived from an EMBL/GenBank/DDBJ whole genome shotgun (WGS) entry which is preliminary data.</text>
</comment>